<evidence type="ECO:0000256" key="5">
    <source>
        <dbReference type="ARBA" id="ARBA00023049"/>
    </source>
</evidence>
<dbReference type="GO" id="GO:0008237">
    <property type="term" value="F:metallopeptidase activity"/>
    <property type="evidence" value="ECO:0007669"/>
    <property type="project" value="UniProtKB-KW"/>
</dbReference>
<keyword evidence="4" id="KW-0862">Zinc</keyword>
<sequence>MKQTLDPENWNPAIGIKEYQFDNGLKLLVLPDNSMPIVSFQVHYAVGSRHERQGITGISHLFEHMMFRGSKELGPEEFARIIQAKGGDVNAFTTHDTTSFFENIPSEHLELVVRLEAERLRNLDLTPESFASEREVVRSERKLRSVDSPFGLPLELLFALAYTQHSYKWPVIGWDDDLVAMTLADCLEFHRTYYNPANIMVSVAGDVEPETARELVARYFGDIPSSGPVPAVYTKEPPQRGERRAVFKKVSQVEAFLASFHTPALRDPDIYPLMLLAAALGLGKASRFYQKMVRPGLAIEVDVDLSPPPFTPQDPGLLVITGIVPPGQPLAALEEAVWEEISRIKADGLTTDELTRVKKLMRSQTVRVLANNFYRGLLTALLYLKTGNVNGANGLLPAYESVTLEQVQQAARTYLSEDNRTVVVVKPVSPEENAILGPVS</sequence>
<dbReference type="InterPro" id="IPR011765">
    <property type="entry name" value="Pept_M16_N"/>
</dbReference>
<dbReference type="SUPFAM" id="SSF63411">
    <property type="entry name" value="LuxS/MPP-like metallohydrolase"/>
    <property type="match status" value="2"/>
</dbReference>
<accession>F2NJG3</accession>
<evidence type="ECO:0000256" key="1">
    <source>
        <dbReference type="ARBA" id="ARBA00007261"/>
    </source>
</evidence>
<dbReference type="Gene3D" id="3.30.830.10">
    <property type="entry name" value="Metalloenzyme, LuxS/M16 peptidase-like"/>
    <property type="match status" value="2"/>
</dbReference>
<dbReference type="EMBL" id="CP002629">
    <property type="protein sequence ID" value="AEB09475.1"/>
    <property type="molecule type" value="Genomic_DNA"/>
</dbReference>
<dbReference type="Pfam" id="PF00675">
    <property type="entry name" value="Peptidase_M16"/>
    <property type="match status" value="1"/>
</dbReference>
<dbReference type="eggNOG" id="COG0612">
    <property type="taxonomic scope" value="Bacteria"/>
</dbReference>
<reference evidence="8 9" key="1">
    <citation type="journal article" date="2011" name="Stand. Genomic Sci.">
        <title>Complete genome sequence of the acetate-degrading sulfate reducer Desulfobacca acetoxidans type strain (ASRB2).</title>
        <authorList>
            <person name="Goker M."/>
            <person name="Teshima H."/>
            <person name="Lapidus A."/>
            <person name="Nolan M."/>
            <person name="Lucas S."/>
            <person name="Hammon N."/>
            <person name="Deshpande S."/>
            <person name="Cheng J.F."/>
            <person name="Tapia R."/>
            <person name="Han C."/>
            <person name="Goodwin L."/>
            <person name="Pitluck S."/>
            <person name="Huntemann M."/>
            <person name="Liolios K."/>
            <person name="Ivanova N."/>
            <person name="Pagani I."/>
            <person name="Mavromatis K."/>
            <person name="Ovchinikova G."/>
            <person name="Pati A."/>
            <person name="Chen A."/>
            <person name="Palaniappan K."/>
            <person name="Land M."/>
            <person name="Hauser L."/>
            <person name="Brambilla E.M."/>
            <person name="Rohde M."/>
            <person name="Spring S."/>
            <person name="Detter J.C."/>
            <person name="Woyke T."/>
            <person name="Bristow J."/>
            <person name="Eisen J.A."/>
            <person name="Markowitz V."/>
            <person name="Hugenholtz P."/>
            <person name="Kyrpides N.C."/>
            <person name="Klenk H.P."/>
        </authorList>
    </citation>
    <scope>NUCLEOTIDE SEQUENCE [LARGE SCALE GENOMIC DNA]</scope>
    <source>
        <strain evidence="9">ATCC 700848 / DSM 11109 / ASRB2</strain>
    </source>
</reference>
<evidence type="ECO:0000256" key="4">
    <source>
        <dbReference type="ARBA" id="ARBA00022833"/>
    </source>
</evidence>
<evidence type="ECO:0000313" key="9">
    <source>
        <dbReference type="Proteomes" id="UP000000483"/>
    </source>
</evidence>
<dbReference type="OrthoDB" id="9811314at2"/>
<reference evidence="9" key="2">
    <citation type="submission" date="2011-03" db="EMBL/GenBank/DDBJ databases">
        <title>The complete genome of Desulfobacca acetoxidans DSM 11109.</title>
        <authorList>
            <consortium name="US DOE Joint Genome Institute (JGI-PGF)"/>
            <person name="Lucas S."/>
            <person name="Copeland A."/>
            <person name="Lapidus A."/>
            <person name="Bruce D."/>
            <person name="Goodwin L."/>
            <person name="Pitluck S."/>
            <person name="Peters L."/>
            <person name="Kyrpides N."/>
            <person name="Mavromatis K."/>
            <person name="Ivanova N."/>
            <person name="Ovchinnikova G."/>
            <person name="Teshima H."/>
            <person name="Detter J.C."/>
            <person name="Han C."/>
            <person name="Land M."/>
            <person name="Hauser L."/>
            <person name="Markowitz V."/>
            <person name="Cheng J.-F."/>
            <person name="Hugenholtz P."/>
            <person name="Woyke T."/>
            <person name="Wu D."/>
            <person name="Spring S."/>
            <person name="Schueler E."/>
            <person name="Brambilla E."/>
            <person name="Klenk H.-P."/>
            <person name="Eisen J.A."/>
        </authorList>
    </citation>
    <scope>NUCLEOTIDE SEQUENCE [LARGE SCALE GENOMIC DNA]</scope>
    <source>
        <strain evidence="9">ATCC 700848 / DSM 11109 / ASRB2</strain>
    </source>
</reference>
<keyword evidence="2" id="KW-0645">Protease</keyword>
<dbReference type="GO" id="GO:0046872">
    <property type="term" value="F:metal ion binding"/>
    <property type="evidence" value="ECO:0007669"/>
    <property type="project" value="InterPro"/>
</dbReference>
<dbReference type="HOGENOM" id="CLU_009902_1_1_7"/>
<name>F2NJG3_DESAR</name>
<dbReference type="STRING" id="880072.Desac_1626"/>
<feature type="domain" description="Peptidase M16 C-terminal" evidence="7">
    <location>
        <begin position="181"/>
        <end position="360"/>
    </location>
</feature>
<dbReference type="KEGG" id="dao:Desac_1626"/>
<evidence type="ECO:0000259" key="6">
    <source>
        <dbReference type="Pfam" id="PF00675"/>
    </source>
</evidence>
<evidence type="ECO:0000313" key="8">
    <source>
        <dbReference type="EMBL" id="AEB09475.1"/>
    </source>
</evidence>
<dbReference type="PANTHER" id="PTHR43690">
    <property type="entry name" value="NARDILYSIN"/>
    <property type="match status" value="1"/>
</dbReference>
<dbReference type="GO" id="GO:0006508">
    <property type="term" value="P:proteolysis"/>
    <property type="evidence" value="ECO:0007669"/>
    <property type="project" value="UniProtKB-KW"/>
</dbReference>
<proteinExistence type="inferred from homology"/>
<evidence type="ECO:0000259" key="7">
    <source>
        <dbReference type="Pfam" id="PF05193"/>
    </source>
</evidence>
<dbReference type="Pfam" id="PF05193">
    <property type="entry name" value="Peptidase_M16_C"/>
    <property type="match status" value="1"/>
</dbReference>
<evidence type="ECO:0000256" key="3">
    <source>
        <dbReference type="ARBA" id="ARBA00022801"/>
    </source>
</evidence>
<gene>
    <name evidence="8" type="ordered locus">Desac_1626</name>
</gene>
<comment type="similarity">
    <text evidence="1">Belongs to the peptidase M16 family.</text>
</comment>
<evidence type="ECO:0000256" key="2">
    <source>
        <dbReference type="ARBA" id="ARBA00022670"/>
    </source>
</evidence>
<keyword evidence="9" id="KW-1185">Reference proteome</keyword>
<keyword evidence="5" id="KW-0482">Metalloprotease</keyword>
<dbReference type="AlphaFoldDB" id="F2NJG3"/>
<organism evidence="8 9">
    <name type="scientific">Desulfobacca acetoxidans (strain ATCC 700848 / DSM 11109 / ASRB2)</name>
    <dbReference type="NCBI Taxonomy" id="880072"/>
    <lineage>
        <taxon>Bacteria</taxon>
        <taxon>Pseudomonadati</taxon>
        <taxon>Thermodesulfobacteriota</taxon>
        <taxon>Desulfobaccia</taxon>
        <taxon>Desulfobaccales</taxon>
        <taxon>Desulfobaccaceae</taxon>
        <taxon>Desulfobacca</taxon>
    </lineage>
</organism>
<dbReference type="InterPro" id="IPR007863">
    <property type="entry name" value="Peptidase_M16_C"/>
</dbReference>
<dbReference type="PANTHER" id="PTHR43690:SF17">
    <property type="entry name" value="PROTEIN YHJJ"/>
    <property type="match status" value="1"/>
</dbReference>
<protein>
    <submittedName>
        <fullName evidence="8">Peptidase M16 domain protein</fullName>
    </submittedName>
</protein>
<keyword evidence="3" id="KW-0378">Hydrolase</keyword>
<dbReference type="InterPro" id="IPR011249">
    <property type="entry name" value="Metalloenz_LuxS/M16"/>
</dbReference>
<dbReference type="RefSeq" id="WP_013706585.1">
    <property type="nucleotide sequence ID" value="NC_015388.1"/>
</dbReference>
<feature type="domain" description="Peptidase M16 N-terminal" evidence="6">
    <location>
        <begin position="33"/>
        <end position="142"/>
    </location>
</feature>
<dbReference type="Proteomes" id="UP000000483">
    <property type="component" value="Chromosome"/>
</dbReference>
<dbReference type="InterPro" id="IPR050626">
    <property type="entry name" value="Peptidase_M16"/>
</dbReference>